<feature type="domain" description="Metallo-beta-lactamase" evidence="3">
    <location>
        <begin position="89"/>
        <end position="293"/>
    </location>
</feature>
<evidence type="ECO:0000313" key="4">
    <source>
        <dbReference type="EMBL" id="MDT1062218.1"/>
    </source>
</evidence>
<dbReference type="Proteomes" id="UP001251085">
    <property type="component" value="Unassembled WGS sequence"/>
</dbReference>
<sequence>MLLSDNTVGRGEQIRQAQHSRHLRPGIKDDADFSDAIRHGDTEPIFVDSATYRQMRGQISSVSKIVWRLLTVKITQVRNATLRIDIGKTRFLIDPYLAEKGTYEGFAASVDPAQPNPRAHVRNPTAELSVPLDQILAVDAVIVTHTHADHWDEAAIRLVPKRLPIFVQNEADAATIRAQGFEDVRVLGDRAVFEGVTLTKTPGQHGSDDAHKLMGDVMGVLLQHPDEKRLYVAGDTVWNDHVEGNLAEHAPQVVVVNAGDARIVGLGAIIMGVDDVKKVCEAAPDATVIASHMEAVNHAELTREALRTDSENRGYARNLLIPADGETISL</sequence>
<keyword evidence="5" id="KW-1185">Reference proteome</keyword>
<dbReference type="PANTHER" id="PTHR43546">
    <property type="entry name" value="UPF0173 METAL-DEPENDENT HYDROLASE MJ1163-RELATED"/>
    <property type="match status" value="1"/>
</dbReference>
<comment type="caution">
    <text evidence="4">The sequence shown here is derived from an EMBL/GenBank/DDBJ whole genome shotgun (WGS) entry which is preliminary data.</text>
</comment>
<accession>A0ABU3EDA0</accession>
<dbReference type="InterPro" id="IPR050114">
    <property type="entry name" value="UPF0173_UPF0282_UlaG_hydrolase"/>
</dbReference>
<name>A0ABU3EDA0_9RHOB</name>
<protein>
    <submittedName>
        <fullName evidence="4">MBL fold metallo-hydrolase</fullName>
    </submittedName>
</protein>
<evidence type="ECO:0000256" key="2">
    <source>
        <dbReference type="SAM" id="MobiDB-lite"/>
    </source>
</evidence>
<dbReference type="Pfam" id="PF12706">
    <property type="entry name" value="Lactamase_B_2"/>
    <property type="match status" value="1"/>
</dbReference>
<dbReference type="SUPFAM" id="SSF56281">
    <property type="entry name" value="Metallo-hydrolase/oxidoreductase"/>
    <property type="match status" value="1"/>
</dbReference>
<keyword evidence="1" id="KW-0378">Hydrolase</keyword>
<dbReference type="Gene3D" id="3.60.15.10">
    <property type="entry name" value="Ribonuclease Z/Hydroxyacylglutathione hydrolase-like"/>
    <property type="match status" value="1"/>
</dbReference>
<proteinExistence type="predicted"/>
<evidence type="ECO:0000259" key="3">
    <source>
        <dbReference type="Pfam" id="PF12706"/>
    </source>
</evidence>
<reference evidence="5" key="1">
    <citation type="submission" date="2023-07" db="EMBL/GenBank/DDBJ databases">
        <title>Characterization of two Paracoccaceae strains isolated from Phycosphere and proposal of Xinfangfangia lacusdiani sp. nov.</title>
        <authorList>
            <person name="Deng Y."/>
            <person name="Zhang Y.Q."/>
        </authorList>
    </citation>
    <scope>NUCLEOTIDE SEQUENCE [LARGE SCALE GENOMIC DNA]</scope>
    <source>
        <strain evidence="5">CPCC 101403</strain>
    </source>
</reference>
<dbReference type="InterPro" id="IPR036866">
    <property type="entry name" value="RibonucZ/Hydroxyglut_hydro"/>
</dbReference>
<gene>
    <name evidence="4" type="ORF">RM190_10135</name>
</gene>
<dbReference type="EMBL" id="JAVRQI010000007">
    <property type="protein sequence ID" value="MDT1062218.1"/>
    <property type="molecule type" value="Genomic_DNA"/>
</dbReference>
<evidence type="ECO:0000256" key="1">
    <source>
        <dbReference type="ARBA" id="ARBA00022801"/>
    </source>
</evidence>
<evidence type="ECO:0000313" key="5">
    <source>
        <dbReference type="Proteomes" id="UP001251085"/>
    </source>
</evidence>
<dbReference type="InterPro" id="IPR001279">
    <property type="entry name" value="Metallo-B-lactamas"/>
</dbReference>
<feature type="region of interest" description="Disordered" evidence="2">
    <location>
        <begin position="1"/>
        <end position="34"/>
    </location>
</feature>
<dbReference type="PANTHER" id="PTHR43546:SF9">
    <property type="entry name" value="L-ASCORBATE-6-PHOSPHATE LACTONASE ULAG-RELATED"/>
    <property type="match status" value="1"/>
</dbReference>
<organism evidence="4 5">
    <name type="scientific">Paracoccus broussonetiae</name>
    <dbReference type="NCBI Taxonomy" id="3075834"/>
    <lineage>
        <taxon>Bacteria</taxon>
        <taxon>Pseudomonadati</taxon>
        <taxon>Pseudomonadota</taxon>
        <taxon>Alphaproteobacteria</taxon>
        <taxon>Rhodobacterales</taxon>
        <taxon>Paracoccaceae</taxon>
        <taxon>Paracoccus</taxon>
    </lineage>
</organism>